<sequence>MMCRNISNDRLSSEVHSHRSHSQHLIGQPSLHTVCQFAPNQGQISLRRNQLQLKKAAFIMSSNTDGNASSNTNTNLFSKIFNRKDKQSNSQSSSSSSAPADADTQTQPDTASTVSGATLVNPNRNHQQASSSPPTQQTSTTSTSADHNNLGALMSKAQSMPPAEFKAYLAQHKEATEAIYRKQGGGIAGGDWVSTQDSTTGEFEFRLPPLPSFFLHTYLR</sequence>
<feature type="compositionally biased region" description="Low complexity" evidence="1">
    <location>
        <begin position="88"/>
        <end position="97"/>
    </location>
</feature>
<reference evidence="2 3" key="1">
    <citation type="submission" date="2015-01" db="EMBL/GenBank/DDBJ databases">
        <title>The Genome Sequence of Exophiala xenobiotica CBS118157.</title>
        <authorList>
            <consortium name="The Broad Institute Genomics Platform"/>
            <person name="Cuomo C."/>
            <person name="de Hoog S."/>
            <person name="Gorbushina A."/>
            <person name="Stielow B."/>
            <person name="Teixiera M."/>
            <person name="Abouelleil A."/>
            <person name="Chapman S.B."/>
            <person name="Priest M."/>
            <person name="Young S.K."/>
            <person name="Wortman J."/>
            <person name="Nusbaum C."/>
            <person name="Birren B."/>
        </authorList>
    </citation>
    <scope>NUCLEOTIDE SEQUENCE [LARGE SCALE GENOMIC DNA]</scope>
    <source>
        <strain evidence="2 3">CBS 118157</strain>
    </source>
</reference>
<protein>
    <submittedName>
        <fullName evidence="2">Uncharacterized protein</fullName>
    </submittedName>
</protein>
<feature type="compositionally biased region" description="Polar residues" evidence="1">
    <location>
        <begin position="103"/>
        <end position="126"/>
    </location>
</feature>
<dbReference type="HOGENOM" id="CLU_1256028_0_0_1"/>
<dbReference type="EMBL" id="KN847323">
    <property type="protein sequence ID" value="KIW49230.1"/>
    <property type="molecule type" value="Genomic_DNA"/>
</dbReference>
<dbReference type="OrthoDB" id="4157998at2759"/>
<name>A0A0D2E378_9EURO</name>
<organism evidence="2 3">
    <name type="scientific">Exophiala xenobiotica</name>
    <dbReference type="NCBI Taxonomy" id="348802"/>
    <lineage>
        <taxon>Eukaryota</taxon>
        <taxon>Fungi</taxon>
        <taxon>Dikarya</taxon>
        <taxon>Ascomycota</taxon>
        <taxon>Pezizomycotina</taxon>
        <taxon>Eurotiomycetes</taxon>
        <taxon>Chaetothyriomycetidae</taxon>
        <taxon>Chaetothyriales</taxon>
        <taxon>Herpotrichiellaceae</taxon>
        <taxon>Exophiala</taxon>
    </lineage>
</organism>
<feature type="compositionally biased region" description="Polar residues" evidence="1">
    <location>
        <begin position="1"/>
        <end position="10"/>
    </location>
</feature>
<feature type="compositionally biased region" description="Low complexity" evidence="1">
    <location>
        <begin position="127"/>
        <end position="145"/>
    </location>
</feature>
<dbReference type="Proteomes" id="UP000054342">
    <property type="component" value="Unassembled WGS sequence"/>
</dbReference>
<evidence type="ECO:0000256" key="1">
    <source>
        <dbReference type="SAM" id="MobiDB-lite"/>
    </source>
</evidence>
<feature type="region of interest" description="Disordered" evidence="1">
    <location>
        <begin position="1"/>
        <end position="25"/>
    </location>
</feature>
<gene>
    <name evidence="2" type="ORF">PV05_10926</name>
</gene>
<dbReference type="AlphaFoldDB" id="A0A0D2E378"/>
<feature type="region of interest" description="Disordered" evidence="1">
    <location>
        <begin position="83"/>
        <end position="148"/>
    </location>
</feature>
<dbReference type="GeneID" id="25332834"/>
<keyword evidence="3" id="KW-1185">Reference proteome</keyword>
<evidence type="ECO:0000313" key="2">
    <source>
        <dbReference type="EMBL" id="KIW49230.1"/>
    </source>
</evidence>
<evidence type="ECO:0000313" key="3">
    <source>
        <dbReference type="Proteomes" id="UP000054342"/>
    </source>
</evidence>
<accession>A0A0D2E378</accession>
<proteinExistence type="predicted"/>
<dbReference type="RefSeq" id="XP_013309814.1">
    <property type="nucleotide sequence ID" value="XM_013454360.1"/>
</dbReference>